<sequence>MPGMLGAAHKPGAMPLRPLGLGDIYDAAFRIIRFNPKATVGAAVLVSSIVMAVPILVTALFTATVGTAMDAGLGDDATAAEVAGTAGSLLALVGGAVLLQIGLVFVTGMVAHVAHAAAVGRRLDLGEAWAATRGRRWRLLGLTALLNLATAALLVGYVLAWIAVVAVADGALPVVLWGLLSVPAFVAVMCWFWVRCYLLAPAALMLEPQGRVLGAVARGYALTRGQFWRTFGIALLTVLATSLASQVIAVPLAIIGNVVVLAAPEYATLGLVVTQAVSTVVAAAFVAPFTSAVTSLQYLDQRIRKEAYDVELLARAGVTAS</sequence>
<dbReference type="Proteomes" id="UP001500621">
    <property type="component" value="Unassembled WGS sequence"/>
</dbReference>
<feature type="transmembrane region" description="Helical" evidence="1">
    <location>
        <begin position="40"/>
        <end position="69"/>
    </location>
</feature>
<organism evidence="2 3">
    <name type="scientific">Nocardioides nanhaiensis</name>
    <dbReference type="NCBI Taxonomy" id="1476871"/>
    <lineage>
        <taxon>Bacteria</taxon>
        <taxon>Bacillati</taxon>
        <taxon>Actinomycetota</taxon>
        <taxon>Actinomycetes</taxon>
        <taxon>Propionibacteriales</taxon>
        <taxon>Nocardioidaceae</taxon>
        <taxon>Nocardioides</taxon>
    </lineage>
</organism>
<keyword evidence="1" id="KW-0812">Transmembrane</keyword>
<keyword evidence="1" id="KW-0472">Membrane</keyword>
<feature type="transmembrane region" description="Helical" evidence="1">
    <location>
        <begin position="139"/>
        <end position="168"/>
    </location>
</feature>
<feature type="transmembrane region" description="Helical" evidence="1">
    <location>
        <begin position="174"/>
        <end position="194"/>
    </location>
</feature>
<keyword evidence="1" id="KW-1133">Transmembrane helix</keyword>
<evidence type="ECO:0000313" key="2">
    <source>
        <dbReference type="EMBL" id="GAA4674237.1"/>
    </source>
</evidence>
<accession>A0ABP8VWM5</accession>
<comment type="caution">
    <text evidence="2">The sequence shown here is derived from an EMBL/GenBank/DDBJ whole genome shotgun (WGS) entry which is preliminary data.</text>
</comment>
<name>A0ABP8VWM5_9ACTN</name>
<feature type="transmembrane region" description="Helical" evidence="1">
    <location>
        <begin position="89"/>
        <end position="118"/>
    </location>
</feature>
<evidence type="ECO:0000256" key="1">
    <source>
        <dbReference type="SAM" id="Phobius"/>
    </source>
</evidence>
<feature type="transmembrane region" description="Helical" evidence="1">
    <location>
        <begin position="276"/>
        <end position="299"/>
    </location>
</feature>
<reference evidence="3" key="1">
    <citation type="journal article" date="2019" name="Int. J. Syst. Evol. Microbiol.">
        <title>The Global Catalogue of Microorganisms (GCM) 10K type strain sequencing project: providing services to taxonomists for standard genome sequencing and annotation.</title>
        <authorList>
            <consortium name="The Broad Institute Genomics Platform"/>
            <consortium name="The Broad Institute Genome Sequencing Center for Infectious Disease"/>
            <person name="Wu L."/>
            <person name="Ma J."/>
        </authorList>
    </citation>
    <scope>NUCLEOTIDE SEQUENCE [LARGE SCALE GENOMIC DNA]</scope>
    <source>
        <strain evidence="3">JCM 18127</strain>
    </source>
</reference>
<evidence type="ECO:0000313" key="3">
    <source>
        <dbReference type="Proteomes" id="UP001500621"/>
    </source>
</evidence>
<dbReference type="EMBL" id="BAABIM010000001">
    <property type="protein sequence ID" value="GAA4674237.1"/>
    <property type="molecule type" value="Genomic_DNA"/>
</dbReference>
<evidence type="ECO:0008006" key="4">
    <source>
        <dbReference type="Google" id="ProtNLM"/>
    </source>
</evidence>
<feature type="transmembrane region" description="Helical" evidence="1">
    <location>
        <begin position="233"/>
        <end position="256"/>
    </location>
</feature>
<proteinExistence type="predicted"/>
<gene>
    <name evidence="2" type="ORF">GCM10023226_09230</name>
</gene>
<protein>
    <recommendedName>
        <fullName evidence="4">Glycerophosphoryl diester phosphodiesterase membrane domain-containing protein</fullName>
    </recommendedName>
</protein>
<keyword evidence="3" id="KW-1185">Reference proteome</keyword>